<dbReference type="Pfam" id="PF06544">
    <property type="entry name" value="Prp3_C"/>
    <property type="match status" value="1"/>
</dbReference>
<sequence>MTDDALSALELLVAMYPMEGELVLSDGASSALAGSPPTYPLDVIVRVPIDDDDDARRIELSVSLLESGPPRLALRPPDFLTRAAYQRLSASLPVSEGEATEAVMAAIEAIRAAAPALVQEEVKAEEEAVDDGPLERVWFWFPSLSTREKRKDLVSYAESYRLNGFVLAGKPALLCVEGGGRAVDRYMADIKSVSWGDIPSFQKKVTERLRLPLAEAERKFSTMTDVTSLVPHYGTYNHRGDMSEVKRLCDEWGVGQDFNAVVMNSRDE</sequence>
<protein>
    <recommendedName>
        <fullName evidence="1">Small nuclear ribonucleoprotein Prp3 C-terminal domain-containing protein</fullName>
    </recommendedName>
</protein>
<dbReference type="RefSeq" id="XP_018279112.1">
    <property type="nucleotide sequence ID" value="XM_018426646.1"/>
</dbReference>
<dbReference type="PANTHER" id="PTHR15955">
    <property type="entry name" value="RWD DOMAIN CONTAINING PROTEIN 2"/>
    <property type="match status" value="1"/>
</dbReference>
<dbReference type="STRING" id="879819.A0A0J0XNB3"/>
<accession>A0A0J0XNB3</accession>
<dbReference type="InterPro" id="IPR017359">
    <property type="entry name" value="Phi-like"/>
</dbReference>
<proteinExistence type="predicted"/>
<dbReference type="EMBL" id="KQ087203">
    <property type="protein sequence ID" value="KLT42621.1"/>
    <property type="molecule type" value="Genomic_DNA"/>
</dbReference>
<dbReference type="OrthoDB" id="432412at2759"/>
<dbReference type="PIRSF" id="PIRSF038021">
    <property type="entry name" value="UCP038021_RWDD2"/>
    <property type="match status" value="1"/>
</dbReference>
<dbReference type="PANTHER" id="PTHR15955:SF10">
    <property type="entry name" value="DUF1115 DOMAIN PROTEIN (AFU_ORTHOLOGUE AFUA_5G14750)"/>
    <property type="match status" value="1"/>
</dbReference>
<dbReference type="Proteomes" id="UP000053611">
    <property type="component" value="Unassembled WGS sequence"/>
</dbReference>
<name>A0A0J0XNB3_9TREE</name>
<dbReference type="GeneID" id="28987249"/>
<organism evidence="2 3">
    <name type="scientific">Cutaneotrichosporon oleaginosum</name>
    <dbReference type="NCBI Taxonomy" id="879819"/>
    <lineage>
        <taxon>Eukaryota</taxon>
        <taxon>Fungi</taxon>
        <taxon>Dikarya</taxon>
        <taxon>Basidiomycota</taxon>
        <taxon>Agaricomycotina</taxon>
        <taxon>Tremellomycetes</taxon>
        <taxon>Trichosporonales</taxon>
        <taxon>Trichosporonaceae</taxon>
        <taxon>Cutaneotrichosporon</taxon>
    </lineage>
</organism>
<dbReference type="InterPro" id="IPR016135">
    <property type="entry name" value="UBQ-conjugating_enzyme/RWD"/>
</dbReference>
<gene>
    <name evidence="2" type="ORF">CC85DRAFT_328040</name>
</gene>
<keyword evidence="3" id="KW-1185">Reference proteome</keyword>
<dbReference type="SUPFAM" id="SSF54495">
    <property type="entry name" value="UBC-like"/>
    <property type="match status" value="1"/>
</dbReference>
<evidence type="ECO:0000259" key="1">
    <source>
        <dbReference type="Pfam" id="PF06544"/>
    </source>
</evidence>
<reference evidence="2 3" key="1">
    <citation type="submission" date="2015-03" db="EMBL/GenBank/DDBJ databases">
        <title>Genomics and transcriptomics of the oil-accumulating basidiomycete yeast T. oleaginosus allow insights into substrate utilization and the diverse evolutionary trajectories of mating systems in fungi.</title>
        <authorList>
            <consortium name="DOE Joint Genome Institute"/>
            <person name="Kourist R."/>
            <person name="Kracht O."/>
            <person name="Bracharz F."/>
            <person name="Lipzen A."/>
            <person name="Nolan M."/>
            <person name="Ohm R."/>
            <person name="Grigoriev I."/>
            <person name="Sun S."/>
            <person name="Heitman J."/>
            <person name="Bruck T."/>
            <person name="Nowrousian M."/>
        </authorList>
    </citation>
    <scope>NUCLEOTIDE SEQUENCE [LARGE SCALE GENOMIC DNA]</scope>
    <source>
        <strain evidence="2 3">IBC0246</strain>
    </source>
</reference>
<evidence type="ECO:0000313" key="3">
    <source>
        <dbReference type="Proteomes" id="UP000053611"/>
    </source>
</evidence>
<dbReference type="CDD" id="cd24163">
    <property type="entry name" value="RWDD2_C"/>
    <property type="match status" value="1"/>
</dbReference>
<dbReference type="AlphaFoldDB" id="A0A0J0XNB3"/>
<dbReference type="InterPro" id="IPR059181">
    <property type="entry name" value="RWDD2A-B_C"/>
</dbReference>
<feature type="domain" description="Small nuclear ribonucleoprotein Prp3 C-terminal" evidence="1">
    <location>
        <begin position="138"/>
        <end position="203"/>
    </location>
</feature>
<dbReference type="InterPro" id="IPR010541">
    <property type="entry name" value="Prp3_C"/>
</dbReference>
<evidence type="ECO:0000313" key="2">
    <source>
        <dbReference type="EMBL" id="KLT42621.1"/>
    </source>
</evidence>